<name>D5X2M3_THIK1</name>
<dbReference type="Gene3D" id="3.40.50.11200">
    <property type="match status" value="1"/>
</dbReference>
<organism evidence="2">
    <name type="scientific">Thiomonas intermedia (strain K12)</name>
    <name type="common">Thiobacillus intermedius</name>
    <dbReference type="NCBI Taxonomy" id="75379"/>
    <lineage>
        <taxon>Bacteria</taxon>
        <taxon>Pseudomonadati</taxon>
        <taxon>Pseudomonadota</taxon>
        <taxon>Betaproteobacteria</taxon>
        <taxon>Burkholderiales</taxon>
        <taxon>Thiomonas</taxon>
    </lineage>
</organism>
<dbReference type="EMBL" id="CP002021">
    <property type="protein sequence ID" value="ADG31356.1"/>
    <property type="molecule type" value="Genomic_DNA"/>
</dbReference>
<reference evidence="2" key="1">
    <citation type="submission" date="2010-04" db="EMBL/GenBank/DDBJ databases">
        <title>Complete sequence of Thiomonas intermedia K12.</title>
        <authorList>
            <consortium name="US DOE Joint Genome Institute"/>
            <person name="Lucas S."/>
            <person name="Copeland A."/>
            <person name="Lapidus A."/>
            <person name="Cheng J.-F."/>
            <person name="Bruce D."/>
            <person name="Goodwin L."/>
            <person name="Pitluck S."/>
            <person name="Davenport K."/>
            <person name="Detter J.C."/>
            <person name="Han C."/>
            <person name="Tapia R."/>
            <person name="Land M."/>
            <person name="Hauser L."/>
            <person name="Kyrpides N."/>
            <person name="Ovchinnikova G."/>
            <person name="Kerfeld C.A."/>
            <person name="Cannon G.C."/>
            <person name="Heinhorst S."/>
            <person name="Woyke T."/>
        </authorList>
    </citation>
    <scope>NUCLEOTIDE SEQUENCE [LARGE SCALE GENOMIC DNA]</scope>
    <source>
        <strain evidence="2">K12</strain>
    </source>
</reference>
<dbReference type="BioCyc" id="TINT75379:TINT_RS09985-MONOMER"/>
<gene>
    <name evidence="2" type="ordered locus">Tint_1996</name>
</gene>
<feature type="domain" description="Thoeris protein ThsB TIR-like" evidence="1">
    <location>
        <begin position="25"/>
        <end position="118"/>
    </location>
</feature>
<dbReference type="HOGENOM" id="CLU_120365_0_0_4"/>
<accession>D5X2M3</accession>
<sequence length="187" mass="20756">MAARNGNYAAFYVAEPFSSTALGAHATPDFVYYSQLRMWKGADANFPFVDSHDQTYSVRDGSDWEATLKPRLRERLRASKNIILFLSKSTLASKALIEEIDYGINNEGLPVIVVYPDFHSKASLRSSASFAAGITSLWSKVSIFKSSMGKVPTIHIPLLKDAISSALRNKDFMLSTRARAGAYFYKP</sequence>
<proteinExistence type="predicted"/>
<evidence type="ECO:0000259" key="1">
    <source>
        <dbReference type="Pfam" id="PF08937"/>
    </source>
</evidence>
<dbReference type="eggNOG" id="ENOG502ZA57">
    <property type="taxonomic scope" value="Bacteria"/>
</dbReference>
<protein>
    <recommendedName>
        <fullName evidence="1">Thoeris protein ThsB TIR-like domain-containing protein</fullName>
    </recommendedName>
</protein>
<dbReference type="Pfam" id="PF08937">
    <property type="entry name" value="ThsB_TIR"/>
    <property type="match status" value="1"/>
</dbReference>
<dbReference type="AlphaFoldDB" id="D5X2M3"/>
<dbReference type="InterPro" id="IPR015032">
    <property type="entry name" value="ThsB__TIR-like_domain"/>
</dbReference>
<dbReference type="STRING" id="75379.Tint_1996"/>
<dbReference type="KEGG" id="tin:Tint_1996"/>
<evidence type="ECO:0000313" key="2">
    <source>
        <dbReference type="EMBL" id="ADG31356.1"/>
    </source>
</evidence>